<dbReference type="PANTHER" id="PTHR35371">
    <property type="entry name" value="INNER MEMBRANE PROTEIN"/>
    <property type="match status" value="1"/>
</dbReference>
<keyword evidence="3 5" id="KW-1133">Transmembrane helix</keyword>
<dbReference type="SUPFAM" id="SSF161084">
    <property type="entry name" value="MAPEG domain-like"/>
    <property type="match status" value="1"/>
</dbReference>
<dbReference type="STRING" id="197221.gene:10747690"/>
<evidence type="ECO:0000313" key="7">
    <source>
        <dbReference type="Proteomes" id="UP000000440"/>
    </source>
</evidence>
<evidence type="ECO:0000256" key="4">
    <source>
        <dbReference type="ARBA" id="ARBA00023136"/>
    </source>
</evidence>
<dbReference type="EnsemblBacteria" id="BAC08647">
    <property type="protein sequence ID" value="BAC08647"/>
    <property type="gene ID" value="BAC08647"/>
</dbReference>
<accession>Q8DJX6</accession>
<proteinExistence type="predicted"/>
<dbReference type="Proteomes" id="UP000000440">
    <property type="component" value="Chromosome"/>
</dbReference>
<evidence type="ECO:0000256" key="1">
    <source>
        <dbReference type="ARBA" id="ARBA00004370"/>
    </source>
</evidence>
<gene>
    <name evidence="6" type="ordered locus">tll1094</name>
</gene>
<keyword evidence="4 5" id="KW-0472">Membrane</keyword>
<dbReference type="InterPro" id="IPR023352">
    <property type="entry name" value="MAPEG-like_dom_sf"/>
</dbReference>
<dbReference type="PANTHER" id="PTHR35371:SF1">
    <property type="entry name" value="BLR7753 PROTEIN"/>
    <property type="match status" value="1"/>
</dbReference>
<dbReference type="Pfam" id="PF01124">
    <property type="entry name" value="MAPEG"/>
    <property type="match status" value="1"/>
</dbReference>
<dbReference type="AlphaFoldDB" id="Q8DJX6"/>
<feature type="transmembrane region" description="Helical" evidence="5">
    <location>
        <begin position="6"/>
        <end position="30"/>
    </location>
</feature>
<dbReference type="RefSeq" id="WP_011056937.1">
    <property type="nucleotide sequence ID" value="NC_004113.1"/>
</dbReference>
<name>Q8DJX6_THEVB</name>
<feature type="transmembrane region" description="Helical" evidence="5">
    <location>
        <begin position="114"/>
        <end position="132"/>
    </location>
</feature>
<sequence>MMLSNIPWLLAASLLTAMLLIYFPYIFVVVGRLQVGFDMAAPRALFEKLPPFAQRAVWAHENSFETFMPFAAAVLLTLFAGVNNVTVAIASLSFVVARFLYSICYIANFPLGRSLMFGVGTAATLTLFWQSLTALAA</sequence>
<dbReference type="eggNOG" id="COG3686">
    <property type="taxonomic scope" value="Bacteria"/>
</dbReference>
<reference evidence="6 7" key="1">
    <citation type="journal article" date="2002" name="DNA Res.">
        <title>Complete genome structure of the thermophilic cyanobacterium Thermosynechococcus elongatus BP-1.</title>
        <authorList>
            <person name="Nakamura Y."/>
            <person name="Kaneko T."/>
            <person name="Sato S."/>
            <person name="Ikeuchi M."/>
            <person name="Katoh H."/>
            <person name="Sasamoto S."/>
            <person name="Watanabe A."/>
            <person name="Iriguchi M."/>
            <person name="Kawashima K."/>
            <person name="Kimura T."/>
            <person name="Kishida Y."/>
            <person name="Kiyokawa C."/>
            <person name="Kohara M."/>
            <person name="Matsumoto M."/>
            <person name="Matsuno A."/>
            <person name="Nakazaki N."/>
            <person name="Shimpo S."/>
            <person name="Sugimoto M."/>
            <person name="Takeuchi C."/>
            <person name="Yamada M."/>
            <person name="Tabata S."/>
        </authorList>
    </citation>
    <scope>NUCLEOTIDE SEQUENCE [LARGE SCALE GENOMIC DNA]</scope>
    <source>
        <strain evidence="7">IAM M-273 / NIES-2133 / BP-1</strain>
    </source>
</reference>
<comment type="subcellular location">
    <subcellularLocation>
        <location evidence="1">Membrane</location>
    </subcellularLocation>
</comment>
<organism evidence="6 7">
    <name type="scientific">Thermosynechococcus vestitus (strain NIES-2133 / IAM M-273 / BP-1)</name>
    <dbReference type="NCBI Taxonomy" id="197221"/>
    <lineage>
        <taxon>Bacteria</taxon>
        <taxon>Bacillati</taxon>
        <taxon>Cyanobacteriota</taxon>
        <taxon>Cyanophyceae</taxon>
        <taxon>Acaryochloridales</taxon>
        <taxon>Thermosynechococcaceae</taxon>
        <taxon>Thermosynechococcus</taxon>
    </lineage>
</organism>
<dbReference type="EMBL" id="BA000039">
    <property type="protein sequence ID" value="BAC08647.1"/>
    <property type="molecule type" value="Genomic_DNA"/>
</dbReference>
<dbReference type="Gene3D" id="1.20.120.550">
    <property type="entry name" value="Membrane associated eicosanoid/glutathione metabolism-like domain"/>
    <property type="match status" value="1"/>
</dbReference>
<keyword evidence="7" id="KW-1185">Reference proteome</keyword>
<evidence type="ECO:0000256" key="3">
    <source>
        <dbReference type="ARBA" id="ARBA00022989"/>
    </source>
</evidence>
<dbReference type="GO" id="GO:0016020">
    <property type="term" value="C:membrane"/>
    <property type="evidence" value="ECO:0007669"/>
    <property type="project" value="UniProtKB-SubCell"/>
</dbReference>
<dbReference type="KEGG" id="tel:tll1094"/>
<protein>
    <submittedName>
        <fullName evidence="6">Tll1094 protein</fullName>
    </submittedName>
</protein>
<dbReference type="InterPro" id="IPR001129">
    <property type="entry name" value="Membr-assoc_MAPEG"/>
</dbReference>
<keyword evidence="2 5" id="KW-0812">Transmembrane</keyword>
<evidence type="ECO:0000313" key="6">
    <source>
        <dbReference type="EMBL" id="BAC08647.1"/>
    </source>
</evidence>
<evidence type="ECO:0000256" key="2">
    <source>
        <dbReference type="ARBA" id="ARBA00022692"/>
    </source>
</evidence>
<evidence type="ECO:0000256" key="5">
    <source>
        <dbReference type="SAM" id="Phobius"/>
    </source>
</evidence>